<proteinExistence type="predicted"/>
<dbReference type="Proteomes" id="UP000319014">
    <property type="component" value="Unassembled WGS sequence"/>
</dbReference>
<evidence type="ECO:0000313" key="3">
    <source>
        <dbReference type="Proteomes" id="UP000319014"/>
    </source>
</evidence>
<feature type="region of interest" description="Disordered" evidence="1">
    <location>
        <begin position="190"/>
        <end position="238"/>
    </location>
</feature>
<evidence type="ECO:0000256" key="1">
    <source>
        <dbReference type="SAM" id="MobiDB-lite"/>
    </source>
</evidence>
<sequence>MWSKLTSSRRCWRQVGSSASTARNRPRSAVCMCMVFGTCSQSSQPSVRSGLPWSRSAVGALPVQPTRSESSEHRRRSSGCAMNSATQLPPIPRRRANPLSSKSRTDALSLPQIRRMAARYQVAKARVLWPEHRCFDPGHDKPGDRVAREVPKDGPKPHARFAAFAAPMQAPTAQLFGWASRFAELTHYAAPDTSPPEISRRSPRARSSPLGRAHRTPTGAGSFNQIPSRTRGAFPLTA</sequence>
<gene>
    <name evidence="2" type="ORF">SAMN06265221_1531</name>
</gene>
<keyword evidence="3" id="KW-1185">Reference proteome</keyword>
<reference evidence="2 3" key="1">
    <citation type="submission" date="2017-05" db="EMBL/GenBank/DDBJ databases">
        <authorList>
            <person name="Varghese N."/>
            <person name="Submissions S."/>
        </authorList>
    </citation>
    <scope>NUCLEOTIDE SEQUENCE [LARGE SCALE GENOMIC DNA]</scope>
    <source>
        <strain evidence="2 3">DSM 100094</strain>
    </source>
</reference>
<organism evidence="2 3">
    <name type="scientific">Paracoccus laeviglucosivorans</name>
    <dbReference type="NCBI Taxonomy" id="1197861"/>
    <lineage>
        <taxon>Bacteria</taxon>
        <taxon>Pseudomonadati</taxon>
        <taxon>Pseudomonadota</taxon>
        <taxon>Alphaproteobacteria</taxon>
        <taxon>Rhodobacterales</taxon>
        <taxon>Paracoccaceae</taxon>
        <taxon>Paracoccus</taxon>
    </lineage>
</organism>
<feature type="region of interest" description="Disordered" evidence="1">
    <location>
        <begin position="58"/>
        <end position="108"/>
    </location>
</feature>
<name>A0A521FUZ6_9RHOB</name>
<dbReference type="AlphaFoldDB" id="A0A521FUZ6"/>
<protein>
    <submittedName>
        <fullName evidence="2">Uncharacterized protein</fullName>
    </submittedName>
</protein>
<evidence type="ECO:0000313" key="2">
    <source>
        <dbReference type="EMBL" id="SMO99956.1"/>
    </source>
</evidence>
<accession>A0A521FUZ6</accession>
<dbReference type="EMBL" id="FXTK01000053">
    <property type="protein sequence ID" value="SMO99956.1"/>
    <property type="molecule type" value="Genomic_DNA"/>
</dbReference>
<feature type="compositionally biased region" description="Polar residues" evidence="1">
    <location>
        <begin position="219"/>
        <end position="228"/>
    </location>
</feature>